<accession>A0A1R2ALZ9</accession>
<dbReference type="InterPro" id="IPR027417">
    <property type="entry name" value="P-loop_NTPase"/>
</dbReference>
<evidence type="ECO:0000313" key="4">
    <source>
        <dbReference type="Proteomes" id="UP000187209"/>
    </source>
</evidence>
<evidence type="ECO:0000256" key="2">
    <source>
        <dbReference type="ARBA" id="ARBA00022840"/>
    </source>
</evidence>
<keyword evidence="1" id="KW-0547">Nucleotide-binding</keyword>
<name>A0A1R2ALZ9_9CILI</name>
<keyword evidence="2" id="KW-0067">ATP-binding</keyword>
<dbReference type="InterPro" id="IPR050173">
    <property type="entry name" value="ABC_transporter_C-like"/>
</dbReference>
<sequence>MMDEATANVDNETDRLIQEKVKEKFNECTLLIIAHRLRTVIDSDRILVVDKGRCGQYGTPKEIYVEEGSMFKAMIISTGPEESQYLLNQINLQITKDS</sequence>
<dbReference type="GO" id="GO:0005524">
    <property type="term" value="F:ATP binding"/>
    <property type="evidence" value="ECO:0007669"/>
    <property type="project" value="UniProtKB-KW"/>
</dbReference>
<dbReference type="SUPFAM" id="SSF52540">
    <property type="entry name" value="P-loop containing nucleoside triphosphate hydrolases"/>
    <property type="match status" value="1"/>
</dbReference>
<reference evidence="3 4" key="1">
    <citation type="submission" date="2016-11" db="EMBL/GenBank/DDBJ databases">
        <title>The macronuclear genome of Stentor coeruleus: a giant cell with tiny introns.</title>
        <authorList>
            <person name="Slabodnick M."/>
            <person name="Ruby J.G."/>
            <person name="Reiff S.B."/>
            <person name="Swart E.C."/>
            <person name="Gosai S."/>
            <person name="Prabakaran S."/>
            <person name="Witkowska E."/>
            <person name="Larue G.E."/>
            <person name="Fisher S."/>
            <person name="Freeman R.M."/>
            <person name="Gunawardena J."/>
            <person name="Chu W."/>
            <person name="Stover N.A."/>
            <person name="Gregory B.D."/>
            <person name="Nowacki M."/>
            <person name="Derisi J."/>
            <person name="Roy S.W."/>
            <person name="Marshall W.F."/>
            <person name="Sood P."/>
        </authorList>
    </citation>
    <scope>NUCLEOTIDE SEQUENCE [LARGE SCALE GENOMIC DNA]</scope>
    <source>
        <strain evidence="3">WM001</strain>
    </source>
</reference>
<dbReference type="EMBL" id="MPUH01002067">
    <property type="protein sequence ID" value="OMJ65547.1"/>
    <property type="molecule type" value="Genomic_DNA"/>
</dbReference>
<keyword evidence="4" id="KW-1185">Reference proteome</keyword>
<evidence type="ECO:0000256" key="1">
    <source>
        <dbReference type="ARBA" id="ARBA00022741"/>
    </source>
</evidence>
<dbReference type="GO" id="GO:0016020">
    <property type="term" value="C:membrane"/>
    <property type="evidence" value="ECO:0007669"/>
    <property type="project" value="TreeGrafter"/>
</dbReference>
<comment type="caution">
    <text evidence="3">The sequence shown here is derived from an EMBL/GenBank/DDBJ whole genome shotgun (WGS) entry which is preliminary data.</text>
</comment>
<proteinExistence type="predicted"/>
<dbReference type="GO" id="GO:0042626">
    <property type="term" value="F:ATPase-coupled transmembrane transporter activity"/>
    <property type="evidence" value="ECO:0007669"/>
    <property type="project" value="TreeGrafter"/>
</dbReference>
<dbReference type="Gene3D" id="3.40.50.300">
    <property type="entry name" value="P-loop containing nucleotide triphosphate hydrolases"/>
    <property type="match status" value="1"/>
</dbReference>
<dbReference type="OrthoDB" id="442846at2759"/>
<dbReference type="AlphaFoldDB" id="A0A1R2ALZ9"/>
<organism evidence="3 4">
    <name type="scientific">Stentor coeruleus</name>
    <dbReference type="NCBI Taxonomy" id="5963"/>
    <lineage>
        <taxon>Eukaryota</taxon>
        <taxon>Sar</taxon>
        <taxon>Alveolata</taxon>
        <taxon>Ciliophora</taxon>
        <taxon>Postciliodesmatophora</taxon>
        <taxon>Heterotrichea</taxon>
        <taxon>Heterotrichida</taxon>
        <taxon>Stentoridae</taxon>
        <taxon>Stentor</taxon>
    </lineage>
</organism>
<evidence type="ECO:0008006" key="5">
    <source>
        <dbReference type="Google" id="ProtNLM"/>
    </source>
</evidence>
<protein>
    <recommendedName>
        <fullName evidence="5">ABC transporter domain-containing protein</fullName>
    </recommendedName>
</protein>
<evidence type="ECO:0000313" key="3">
    <source>
        <dbReference type="EMBL" id="OMJ65547.1"/>
    </source>
</evidence>
<dbReference type="PANTHER" id="PTHR24223">
    <property type="entry name" value="ATP-BINDING CASSETTE SUB-FAMILY C"/>
    <property type="match status" value="1"/>
</dbReference>
<gene>
    <name evidence="3" type="ORF">SteCoe_38017</name>
</gene>
<dbReference type="Proteomes" id="UP000187209">
    <property type="component" value="Unassembled WGS sequence"/>
</dbReference>